<sequence length="537" mass="59759">MDSDAAEWFLGGAERGNPATDVQAGRAGLPSWSEGNLVHPLVHGATYFARLHEELTALRPGDRVWFTDWRGDADERLLPEGPSIGDVLVRLARAGVEVRGLMWRSHGERVSAPMSGRSNALLGRLVNDAGGEVLLDQRVRLFGCHHQKFFVIRHSEDPSRDVAFVGGIDLCHSRRDDAGHSGDPQALDMDSRYGKRPPWHDAALELRGPVVADLLAVFAERWNDPHPLDHHTPYRMLLQRVAAMPRHPKPLPEAAPPPPPAGPHAVQLLRTYGPKRPPFPFAPAGERSIARAYAKAFALARSSIYIEDQYFWSTEVAGGIAKALIDHPRLQVIVVVPRYPDSDGPLAGPPSRLGQLRAITMLRRAASDRFDVFDLENESGTPIYTHAKICIVDDTWMTCGSDNFNRRSWTTDSELTCAIVDRTQADPDTRGPGIHDQSLGGIARDLRMQLWAEHLGVDRDDPRLLDPDSGLTLWRSRAGALDDWHRSGSRSPRPIGQVRHHVIEPVSRLQRLWATPVNRLVMDPDARPRRLRGTSQF</sequence>
<dbReference type="SUPFAM" id="SSF56024">
    <property type="entry name" value="Phospholipase D/nuclease"/>
    <property type="match status" value="2"/>
</dbReference>
<dbReference type="PROSITE" id="PS50035">
    <property type="entry name" value="PLD"/>
    <property type="match status" value="2"/>
</dbReference>
<evidence type="ECO:0000259" key="5">
    <source>
        <dbReference type="PROSITE" id="PS50035"/>
    </source>
</evidence>
<keyword evidence="4" id="KW-0443">Lipid metabolism</keyword>
<dbReference type="InterPro" id="IPR001736">
    <property type="entry name" value="PLipase_D/transphosphatidylase"/>
</dbReference>
<protein>
    <submittedName>
        <fullName evidence="6">Phospholipase D-like domain-containing protein</fullName>
    </submittedName>
</protein>
<dbReference type="RefSeq" id="WP_344094026.1">
    <property type="nucleotide sequence ID" value="NZ_BAAAOG010000002.1"/>
</dbReference>
<keyword evidence="3" id="KW-0378">Hydrolase</keyword>
<dbReference type="CDD" id="cd09105">
    <property type="entry name" value="PLDc_vPLD1_2_like_2"/>
    <property type="match status" value="1"/>
</dbReference>
<dbReference type="CDD" id="cd09104">
    <property type="entry name" value="PLDc_vPLD1_2_like_1"/>
    <property type="match status" value="1"/>
</dbReference>
<dbReference type="PANTHER" id="PTHR18896">
    <property type="entry name" value="PHOSPHOLIPASE D"/>
    <property type="match status" value="1"/>
</dbReference>
<evidence type="ECO:0000256" key="2">
    <source>
        <dbReference type="ARBA" id="ARBA00022737"/>
    </source>
</evidence>
<feature type="domain" description="PLD phosphodiesterase" evidence="5">
    <location>
        <begin position="141"/>
        <end position="174"/>
    </location>
</feature>
<keyword evidence="7" id="KW-1185">Reference proteome</keyword>
<dbReference type="InterPro" id="IPR025202">
    <property type="entry name" value="PLD-like_dom"/>
</dbReference>
<comment type="caution">
    <text evidence="6">The sequence shown here is derived from an EMBL/GenBank/DDBJ whole genome shotgun (WGS) entry which is preliminary data.</text>
</comment>
<dbReference type="Gene3D" id="3.30.870.10">
    <property type="entry name" value="Endonuclease Chain A"/>
    <property type="match status" value="2"/>
</dbReference>
<organism evidence="6 7">
    <name type="scientific">Microbacterium deminutum</name>
    <dbReference type="NCBI Taxonomy" id="344164"/>
    <lineage>
        <taxon>Bacteria</taxon>
        <taxon>Bacillati</taxon>
        <taxon>Actinomycetota</taxon>
        <taxon>Actinomycetes</taxon>
        <taxon>Micrococcales</taxon>
        <taxon>Microbacteriaceae</taxon>
        <taxon>Microbacterium</taxon>
    </lineage>
</organism>
<accession>A0ABP5C838</accession>
<dbReference type="EMBL" id="BAAAOG010000002">
    <property type="protein sequence ID" value="GAA1957797.1"/>
    <property type="molecule type" value="Genomic_DNA"/>
</dbReference>
<feature type="domain" description="PLD phosphodiesterase" evidence="5">
    <location>
        <begin position="381"/>
        <end position="408"/>
    </location>
</feature>
<evidence type="ECO:0000313" key="7">
    <source>
        <dbReference type="Proteomes" id="UP001499933"/>
    </source>
</evidence>
<dbReference type="PANTHER" id="PTHR18896:SF76">
    <property type="entry name" value="PHOSPHOLIPASE"/>
    <property type="match status" value="1"/>
</dbReference>
<dbReference type="InterPro" id="IPR015679">
    <property type="entry name" value="PLipase_D_fam"/>
</dbReference>
<proteinExistence type="predicted"/>
<evidence type="ECO:0000256" key="1">
    <source>
        <dbReference type="ARBA" id="ARBA00000798"/>
    </source>
</evidence>
<dbReference type="Pfam" id="PF13091">
    <property type="entry name" value="PLDc_2"/>
    <property type="match status" value="1"/>
</dbReference>
<evidence type="ECO:0000256" key="3">
    <source>
        <dbReference type="ARBA" id="ARBA00022801"/>
    </source>
</evidence>
<gene>
    <name evidence="6" type="ORF">GCM10009776_20140</name>
</gene>
<comment type="catalytic activity">
    <reaction evidence="1">
        <text>a 1,2-diacyl-sn-glycero-3-phosphocholine + H2O = a 1,2-diacyl-sn-glycero-3-phosphate + choline + H(+)</text>
        <dbReference type="Rhea" id="RHEA:14445"/>
        <dbReference type="ChEBI" id="CHEBI:15354"/>
        <dbReference type="ChEBI" id="CHEBI:15377"/>
        <dbReference type="ChEBI" id="CHEBI:15378"/>
        <dbReference type="ChEBI" id="CHEBI:57643"/>
        <dbReference type="ChEBI" id="CHEBI:58608"/>
        <dbReference type="EC" id="3.1.4.4"/>
    </reaction>
</comment>
<evidence type="ECO:0000256" key="4">
    <source>
        <dbReference type="ARBA" id="ARBA00023098"/>
    </source>
</evidence>
<name>A0ABP5C838_9MICO</name>
<dbReference type="SMART" id="SM00155">
    <property type="entry name" value="PLDc"/>
    <property type="match status" value="2"/>
</dbReference>
<dbReference type="Proteomes" id="UP001499933">
    <property type="component" value="Unassembled WGS sequence"/>
</dbReference>
<evidence type="ECO:0000313" key="6">
    <source>
        <dbReference type="EMBL" id="GAA1957797.1"/>
    </source>
</evidence>
<keyword evidence="2" id="KW-0677">Repeat</keyword>
<reference evidence="7" key="1">
    <citation type="journal article" date="2019" name="Int. J. Syst. Evol. Microbiol.">
        <title>The Global Catalogue of Microorganisms (GCM) 10K type strain sequencing project: providing services to taxonomists for standard genome sequencing and annotation.</title>
        <authorList>
            <consortium name="The Broad Institute Genomics Platform"/>
            <consortium name="The Broad Institute Genome Sequencing Center for Infectious Disease"/>
            <person name="Wu L."/>
            <person name="Ma J."/>
        </authorList>
    </citation>
    <scope>NUCLEOTIDE SEQUENCE [LARGE SCALE GENOMIC DNA]</scope>
    <source>
        <strain evidence="7">JCM 14901</strain>
    </source>
</reference>